<evidence type="ECO:0008006" key="3">
    <source>
        <dbReference type="Google" id="ProtNLM"/>
    </source>
</evidence>
<sequence length="147" mass="15804">MGQGCLLEAAKKPCNECPWRRNAEPGFLGPHPANEWAAMAHSGGLITCHKTIKVDKDPSQPSLRQCAGAATFRSNAAIQGQGGLENAIGPDDPENVLLPVGSSSSTIKRLRRAHLKAVELSRWYWSTTLDDGRQSASGGDRARPMDQ</sequence>
<evidence type="ECO:0000313" key="2">
    <source>
        <dbReference type="Proteomes" id="UP001501161"/>
    </source>
</evidence>
<dbReference type="EMBL" id="BAAAMQ010000005">
    <property type="protein sequence ID" value="GAA2097626.1"/>
    <property type="molecule type" value="Genomic_DNA"/>
</dbReference>
<protein>
    <recommendedName>
        <fullName evidence="3">Adenine DNA glycosylase</fullName>
    </recommendedName>
</protein>
<gene>
    <name evidence="1" type="ORF">GCM10009726_06250</name>
</gene>
<name>A0ABP5IEI5_9ACTN</name>
<evidence type="ECO:0000313" key="1">
    <source>
        <dbReference type="EMBL" id="GAA2097626.1"/>
    </source>
</evidence>
<reference evidence="2" key="1">
    <citation type="journal article" date="2019" name="Int. J. Syst. Evol. Microbiol.">
        <title>The Global Catalogue of Microorganisms (GCM) 10K type strain sequencing project: providing services to taxonomists for standard genome sequencing and annotation.</title>
        <authorList>
            <consortium name="The Broad Institute Genomics Platform"/>
            <consortium name="The Broad Institute Genome Sequencing Center for Infectious Disease"/>
            <person name="Wu L."/>
            <person name="Ma J."/>
        </authorList>
    </citation>
    <scope>NUCLEOTIDE SEQUENCE [LARGE SCALE GENOMIC DNA]</scope>
    <source>
        <strain evidence="2">JCM 13813</strain>
    </source>
</reference>
<comment type="caution">
    <text evidence="1">The sequence shown here is derived from an EMBL/GenBank/DDBJ whole genome shotgun (WGS) entry which is preliminary data.</text>
</comment>
<keyword evidence="2" id="KW-1185">Reference proteome</keyword>
<organism evidence="1 2">
    <name type="scientific">Nocardioides furvisabuli</name>
    <dbReference type="NCBI Taxonomy" id="375542"/>
    <lineage>
        <taxon>Bacteria</taxon>
        <taxon>Bacillati</taxon>
        <taxon>Actinomycetota</taxon>
        <taxon>Actinomycetes</taxon>
        <taxon>Propionibacteriales</taxon>
        <taxon>Nocardioidaceae</taxon>
        <taxon>Nocardioides</taxon>
    </lineage>
</organism>
<dbReference type="Proteomes" id="UP001501161">
    <property type="component" value="Unassembled WGS sequence"/>
</dbReference>
<accession>A0ABP5IEI5</accession>
<proteinExistence type="predicted"/>